<dbReference type="InterPro" id="IPR011012">
    <property type="entry name" value="Longin-like_dom_sf"/>
</dbReference>
<dbReference type="SUPFAM" id="SSF64356">
    <property type="entry name" value="SNARE-like"/>
    <property type="match status" value="1"/>
</dbReference>
<reference evidence="12" key="2">
    <citation type="submission" date="2025-08" db="UniProtKB">
        <authorList>
            <consortium name="Ensembl"/>
        </authorList>
    </citation>
    <scope>IDENTIFICATION</scope>
    <source>
        <strain evidence="12">Hereford</strain>
    </source>
</reference>
<keyword evidence="13" id="KW-1185">Reference proteome</keyword>
<comment type="function">
    <text evidence="9">Part of the AP-3 complex, an adaptor-related complex which is not clathrin-associated. The complex is associated with the Golgi region as well as more peripheral structures. It facilitates the budding of vesicles from the Golgi membrane and may be directly involved in trafficking to lysosomes. In concert with the BLOC-1 complex, AP-3 is required to target cargos into vesicles assembled at cell bodies for delivery into neurites and nerve terminals.</text>
</comment>
<evidence type="ECO:0000256" key="1">
    <source>
        <dbReference type="ARBA" id="ARBA00004180"/>
    </source>
</evidence>
<dbReference type="GO" id="GO:0030659">
    <property type="term" value="C:cytoplasmic vesicle membrane"/>
    <property type="evidence" value="ECO:0007669"/>
    <property type="project" value="UniProtKB-SubCell"/>
</dbReference>
<evidence type="ECO:0000256" key="2">
    <source>
        <dbReference type="ARBA" id="ARBA00004555"/>
    </source>
</evidence>
<dbReference type="AlphaFoldDB" id="A0AAA9TC74"/>
<dbReference type="Pfam" id="PF01217">
    <property type="entry name" value="Clat_adaptor_s"/>
    <property type="match status" value="1"/>
</dbReference>
<dbReference type="CDD" id="cd14834">
    <property type="entry name" value="AP3_sigma"/>
    <property type="match status" value="1"/>
</dbReference>
<reference evidence="12" key="1">
    <citation type="submission" date="2018-03" db="EMBL/GenBank/DDBJ databases">
        <title>ARS-UCD1.2.</title>
        <authorList>
            <person name="Rosen B.D."/>
            <person name="Bickhart D.M."/>
            <person name="Koren S."/>
            <person name="Schnabel R.D."/>
            <person name="Hall R."/>
            <person name="Zimin A."/>
            <person name="Dreischer C."/>
            <person name="Schultheiss S."/>
            <person name="Schroeder S.G."/>
            <person name="Elsik C.G."/>
            <person name="Couldrey C."/>
            <person name="Liu G.E."/>
            <person name="Van Tassell C.P."/>
            <person name="Phillippy A.M."/>
            <person name="Smith T.P.L."/>
            <person name="Medrano J.F."/>
        </authorList>
    </citation>
    <scope>NUCLEOTIDE SEQUENCE [LARGE SCALE GENOMIC DNA]</scope>
    <source>
        <strain evidence="12">Hereford</strain>
    </source>
</reference>
<dbReference type="InterPro" id="IPR016635">
    <property type="entry name" value="AP_complex_ssu"/>
</dbReference>
<evidence type="ECO:0000256" key="10">
    <source>
        <dbReference type="SAM" id="MobiDB-lite"/>
    </source>
</evidence>
<dbReference type="InterPro" id="IPR027155">
    <property type="entry name" value="APS3"/>
</dbReference>
<comment type="similarity">
    <text evidence="3">Belongs to the adaptor complexes small subunit family.</text>
</comment>
<protein>
    <submittedName>
        <fullName evidence="12">Adaptor related protein complex 3 subunit sigma 1</fullName>
    </submittedName>
</protein>
<dbReference type="GO" id="GO:0005794">
    <property type="term" value="C:Golgi apparatus"/>
    <property type="evidence" value="ECO:0007669"/>
    <property type="project" value="UniProtKB-SubCell"/>
</dbReference>
<reference evidence="12" key="3">
    <citation type="submission" date="2025-09" db="UniProtKB">
        <authorList>
            <consortium name="Ensembl"/>
        </authorList>
    </citation>
    <scope>IDENTIFICATION</scope>
    <source>
        <strain evidence="12">Hereford</strain>
    </source>
</reference>
<dbReference type="FunFam" id="3.30.450.60:FF:000001">
    <property type="entry name" value="AP complex subunit sigma"/>
    <property type="match status" value="1"/>
</dbReference>
<evidence type="ECO:0000256" key="4">
    <source>
        <dbReference type="ARBA" id="ARBA00022448"/>
    </source>
</evidence>
<dbReference type="Gene3D" id="3.30.450.60">
    <property type="match status" value="1"/>
</dbReference>
<keyword evidence="8" id="KW-0968">Cytoplasmic vesicle</keyword>
<dbReference type="GeneTree" id="ENSGT00970000193421"/>
<feature type="region of interest" description="Disordered" evidence="10">
    <location>
        <begin position="1"/>
        <end position="21"/>
    </location>
</feature>
<evidence type="ECO:0000256" key="3">
    <source>
        <dbReference type="ARBA" id="ARBA00006972"/>
    </source>
</evidence>
<proteinExistence type="inferred from homology"/>
<sequence>DPGEGGVVGGRQRPPGDPLRRVAALLAPRPPRAPGCQPPGGCAGCPPPAALPSSDVAFLRRLLRLSVGWVASRLCGRGPGDFPVRGRSGSGGCSPPERAGFAAHPGLQPAPVSSRGRLLEPSEDTQQQIIRETFHLVSKRDENVCNFLEGGLLIGGSDNKLIYRHYATLYFVFCVDSSESELGILDLIQVFVETLDKCFENVCELDLIFHVDKVHNILAEMVMGGMVLETNMNEIVTQIDAQNKLEKSEAGLAGAPARAVSAVKNMNLPEIPRNINIGDISIKVPNLPSFK</sequence>
<keyword evidence="6" id="KW-0333">Golgi apparatus</keyword>
<keyword evidence="5" id="KW-0653">Protein transport</keyword>
<dbReference type="GO" id="GO:0030123">
    <property type="term" value="C:AP-3 adaptor complex"/>
    <property type="evidence" value="ECO:0007669"/>
    <property type="project" value="InterPro"/>
</dbReference>
<evidence type="ECO:0000256" key="5">
    <source>
        <dbReference type="ARBA" id="ARBA00022927"/>
    </source>
</evidence>
<dbReference type="GO" id="GO:0006896">
    <property type="term" value="P:Golgi to vacuole transport"/>
    <property type="evidence" value="ECO:0007669"/>
    <property type="project" value="InterPro"/>
</dbReference>
<evidence type="ECO:0000256" key="6">
    <source>
        <dbReference type="ARBA" id="ARBA00023034"/>
    </source>
</evidence>
<keyword evidence="4" id="KW-0813">Transport</keyword>
<dbReference type="PANTHER" id="PTHR11753">
    <property type="entry name" value="ADAPTOR COMPLEXES SMALL SUBUNIT FAMILY"/>
    <property type="match status" value="1"/>
</dbReference>
<dbReference type="InterPro" id="IPR000804">
    <property type="entry name" value="Clathrin_sm-chain_CS"/>
</dbReference>
<evidence type="ECO:0000256" key="8">
    <source>
        <dbReference type="ARBA" id="ARBA00023329"/>
    </source>
</evidence>
<keyword evidence="7" id="KW-0472">Membrane</keyword>
<name>A0AAA9TC74_BOVIN</name>
<dbReference type="PROSITE" id="PS00989">
    <property type="entry name" value="CLAT_ADAPTOR_S"/>
    <property type="match status" value="1"/>
</dbReference>
<feature type="domain" description="AP complex mu/sigma subunit" evidence="11">
    <location>
        <begin position="122"/>
        <end position="245"/>
    </location>
</feature>
<evidence type="ECO:0000313" key="12">
    <source>
        <dbReference type="Ensembl" id="ENSBTAP00000093699.1"/>
    </source>
</evidence>
<comment type="subcellular location">
    <subcellularLocation>
        <location evidence="1">Cytoplasmic vesicle membrane</location>
        <topology evidence="1">Peripheral membrane protein</topology>
        <orientation evidence="1">Cytoplasmic side</orientation>
    </subcellularLocation>
    <subcellularLocation>
        <location evidence="2">Golgi apparatus</location>
    </subcellularLocation>
</comment>
<dbReference type="Ensembl" id="ENSBTAT00000127059.2">
    <property type="protein sequence ID" value="ENSBTAP00000093699.1"/>
    <property type="gene ID" value="ENSBTAG00000051386.3"/>
</dbReference>
<dbReference type="Proteomes" id="UP000009136">
    <property type="component" value="Chromosome 10"/>
</dbReference>
<organism evidence="12 13">
    <name type="scientific">Bos taurus</name>
    <name type="common">Bovine</name>
    <dbReference type="NCBI Taxonomy" id="9913"/>
    <lineage>
        <taxon>Eukaryota</taxon>
        <taxon>Metazoa</taxon>
        <taxon>Chordata</taxon>
        <taxon>Craniata</taxon>
        <taxon>Vertebrata</taxon>
        <taxon>Euteleostomi</taxon>
        <taxon>Mammalia</taxon>
        <taxon>Eutheria</taxon>
        <taxon>Laurasiatheria</taxon>
        <taxon>Artiodactyla</taxon>
        <taxon>Ruminantia</taxon>
        <taxon>Pecora</taxon>
        <taxon>Bovidae</taxon>
        <taxon>Bovinae</taxon>
        <taxon>Bos</taxon>
    </lineage>
</organism>
<evidence type="ECO:0000259" key="11">
    <source>
        <dbReference type="Pfam" id="PF01217"/>
    </source>
</evidence>
<gene>
    <name evidence="12" type="primary">AP3S1</name>
</gene>
<evidence type="ECO:0000256" key="9">
    <source>
        <dbReference type="ARBA" id="ARBA00025605"/>
    </source>
</evidence>
<accession>A0AAA9TC74</accession>
<dbReference type="InterPro" id="IPR022775">
    <property type="entry name" value="AP_mu_sigma_su"/>
</dbReference>
<feature type="region of interest" description="Disordered" evidence="10">
    <location>
        <begin position="86"/>
        <end position="115"/>
    </location>
</feature>
<dbReference type="GO" id="GO:0006886">
    <property type="term" value="P:intracellular protein transport"/>
    <property type="evidence" value="ECO:0007669"/>
    <property type="project" value="InterPro"/>
</dbReference>
<evidence type="ECO:0000256" key="7">
    <source>
        <dbReference type="ARBA" id="ARBA00023136"/>
    </source>
</evidence>
<evidence type="ECO:0000313" key="13">
    <source>
        <dbReference type="Proteomes" id="UP000009136"/>
    </source>
</evidence>